<gene>
    <name evidence="8" type="ORF">MCHLO_02466</name>
</gene>
<dbReference type="Gene3D" id="3.10.260.10">
    <property type="entry name" value="Transcription regulator HTH, APSES-type DNA-binding domain"/>
    <property type="match status" value="1"/>
</dbReference>
<evidence type="ECO:0000313" key="8">
    <source>
        <dbReference type="EMBL" id="GAT44863.1"/>
    </source>
</evidence>
<feature type="compositionally biased region" description="Acidic residues" evidence="5">
    <location>
        <begin position="632"/>
        <end position="649"/>
    </location>
</feature>
<evidence type="ECO:0000256" key="4">
    <source>
        <dbReference type="PROSITE-ProRule" id="PRU00175"/>
    </source>
</evidence>
<dbReference type="InterPro" id="IPR017907">
    <property type="entry name" value="Znf_RING_CS"/>
</dbReference>
<accession>A0ABQ0L129</accession>
<protein>
    <recommendedName>
        <fullName evidence="10">Transcription factor</fullName>
    </recommendedName>
</protein>
<name>A0ABQ0L129_MYCCL</name>
<evidence type="ECO:0000313" key="9">
    <source>
        <dbReference type="Proteomes" id="UP000815677"/>
    </source>
</evidence>
<dbReference type="SMART" id="SM01252">
    <property type="entry name" value="KilA-N"/>
    <property type="match status" value="1"/>
</dbReference>
<dbReference type="EMBL" id="DF840276">
    <property type="protein sequence ID" value="GAT44863.1"/>
    <property type="molecule type" value="Genomic_DNA"/>
</dbReference>
<dbReference type="InterPro" id="IPR036887">
    <property type="entry name" value="HTH_APSES_sf"/>
</dbReference>
<evidence type="ECO:0000256" key="1">
    <source>
        <dbReference type="ARBA" id="ARBA00022723"/>
    </source>
</evidence>
<dbReference type="InterPro" id="IPR003163">
    <property type="entry name" value="Tscrpt_reg_HTH_APSES-type"/>
</dbReference>
<dbReference type="PROSITE" id="PS00518">
    <property type="entry name" value="ZF_RING_1"/>
    <property type="match status" value="1"/>
</dbReference>
<dbReference type="InterPro" id="IPR018004">
    <property type="entry name" value="KilA/APSES_HTH"/>
</dbReference>
<evidence type="ECO:0000256" key="2">
    <source>
        <dbReference type="ARBA" id="ARBA00022771"/>
    </source>
</evidence>
<dbReference type="SUPFAM" id="SSF54616">
    <property type="entry name" value="DNA-binding domain of Mlu1-box binding protein MBP1"/>
    <property type="match status" value="1"/>
</dbReference>
<feature type="region of interest" description="Disordered" evidence="5">
    <location>
        <begin position="1006"/>
        <end position="1028"/>
    </location>
</feature>
<evidence type="ECO:0000256" key="3">
    <source>
        <dbReference type="ARBA" id="ARBA00022833"/>
    </source>
</evidence>
<feature type="compositionally biased region" description="Polar residues" evidence="5">
    <location>
        <begin position="1352"/>
        <end position="1363"/>
    </location>
</feature>
<dbReference type="PROSITE" id="PS51299">
    <property type="entry name" value="HTH_APSES"/>
    <property type="match status" value="1"/>
</dbReference>
<feature type="region of interest" description="Disordered" evidence="5">
    <location>
        <begin position="1685"/>
        <end position="1721"/>
    </location>
</feature>
<proteinExistence type="predicted"/>
<feature type="region of interest" description="Disordered" evidence="5">
    <location>
        <begin position="94"/>
        <end position="114"/>
    </location>
</feature>
<feature type="compositionally biased region" description="Acidic residues" evidence="5">
    <location>
        <begin position="1109"/>
        <end position="1127"/>
    </location>
</feature>
<evidence type="ECO:0000259" key="7">
    <source>
        <dbReference type="PROSITE" id="PS51299"/>
    </source>
</evidence>
<feature type="region of interest" description="Disordered" evidence="5">
    <location>
        <begin position="900"/>
        <end position="971"/>
    </location>
</feature>
<feature type="region of interest" description="Disordered" evidence="5">
    <location>
        <begin position="130"/>
        <end position="149"/>
    </location>
</feature>
<feature type="compositionally biased region" description="Basic residues" evidence="5">
    <location>
        <begin position="1368"/>
        <end position="1379"/>
    </location>
</feature>
<dbReference type="PANTHER" id="PTHR48148">
    <property type="entry name" value="KERATINOCYTE PROLINE-RICH PROTEIN"/>
    <property type="match status" value="1"/>
</dbReference>
<feature type="compositionally biased region" description="Low complexity" evidence="5">
    <location>
        <begin position="523"/>
        <end position="541"/>
    </location>
</feature>
<evidence type="ECO:0008006" key="10">
    <source>
        <dbReference type="Google" id="ProtNLM"/>
    </source>
</evidence>
<dbReference type="Proteomes" id="UP000815677">
    <property type="component" value="Unassembled WGS sequence"/>
</dbReference>
<feature type="region of interest" description="Disordered" evidence="5">
    <location>
        <begin position="744"/>
        <end position="804"/>
    </location>
</feature>
<feature type="region of interest" description="Disordered" evidence="5">
    <location>
        <begin position="505"/>
        <end position="703"/>
    </location>
</feature>
<feature type="compositionally biased region" description="Polar residues" evidence="5">
    <location>
        <begin position="1697"/>
        <end position="1706"/>
    </location>
</feature>
<dbReference type="PROSITE" id="PS50089">
    <property type="entry name" value="ZF_RING_2"/>
    <property type="match status" value="1"/>
</dbReference>
<feature type="domain" description="RING-type" evidence="6">
    <location>
        <begin position="1279"/>
        <end position="1328"/>
    </location>
</feature>
<feature type="compositionally biased region" description="Basic residues" evidence="5">
    <location>
        <begin position="913"/>
        <end position="923"/>
    </location>
</feature>
<feature type="region of interest" description="Disordered" evidence="5">
    <location>
        <begin position="1056"/>
        <end position="1228"/>
    </location>
</feature>
<reference evidence="8" key="1">
    <citation type="submission" date="2014-09" db="EMBL/GenBank/DDBJ databases">
        <title>Genome sequence of the luminous mushroom Mycena chlorophos for searching fungal bioluminescence genes.</title>
        <authorList>
            <person name="Tanaka Y."/>
            <person name="Kasuga D."/>
            <person name="Oba Y."/>
            <person name="Hase S."/>
            <person name="Sato K."/>
            <person name="Oba Y."/>
            <person name="Sakakibara Y."/>
        </authorList>
    </citation>
    <scope>NUCLEOTIDE SEQUENCE</scope>
</reference>
<keyword evidence="1" id="KW-0479">Metal-binding</keyword>
<feature type="compositionally biased region" description="Basic and acidic residues" evidence="5">
    <location>
        <begin position="367"/>
        <end position="381"/>
    </location>
</feature>
<feature type="compositionally biased region" description="Low complexity" evidence="5">
    <location>
        <begin position="130"/>
        <end position="145"/>
    </location>
</feature>
<feature type="compositionally biased region" description="Low complexity" evidence="5">
    <location>
        <begin position="1455"/>
        <end position="1488"/>
    </location>
</feature>
<keyword evidence="2 4" id="KW-0863">Zinc-finger</keyword>
<feature type="compositionally biased region" description="Low complexity" evidence="5">
    <location>
        <begin position="430"/>
        <end position="443"/>
    </location>
</feature>
<feature type="region of interest" description="Disordered" evidence="5">
    <location>
        <begin position="1588"/>
        <end position="1631"/>
    </location>
</feature>
<evidence type="ECO:0000256" key="5">
    <source>
        <dbReference type="SAM" id="MobiDB-lite"/>
    </source>
</evidence>
<evidence type="ECO:0000259" key="6">
    <source>
        <dbReference type="PROSITE" id="PS50089"/>
    </source>
</evidence>
<feature type="compositionally biased region" description="Low complexity" evidence="5">
    <location>
        <begin position="1601"/>
        <end position="1631"/>
    </location>
</feature>
<feature type="compositionally biased region" description="Low complexity" evidence="5">
    <location>
        <begin position="659"/>
        <end position="681"/>
    </location>
</feature>
<dbReference type="InterPro" id="IPR001841">
    <property type="entry name" value="Znf_RING"/>
</dbReference>
<feature type="region of interest" description="Disordered" evidence="5">
    <location>
        <begin position="1349"/>
        <end position="1399"/>
    </location>
</feature>
<feature type="compositionally biased region" description="Pro residues" evidence="5">
    <location>
        <begin position="1489"/>
        <end position="1499"/>
    </location>
</feature>
<organism evidence="8 9">
    <name type="scientific">Mycena chlorophos</name>
    <name type="common">Agaric fungus</name>
    <name type="synonym">Agaricus chlorophos</name>
    <dbReference type="NCBI Taxonomy" id="658473"/>
    <lineage>
        <taxon>Eukaryota</taxon>
        <taxon>Fungi</taxon>
        <taxon>Dikarya</taxon>
        <taxon>Basidiomycota</taxon>
        <taxon>Agaricomycotina</taxon>
        <taxon>Agaricomycetes</taxon>
        <taxon>Agaricomycetidae</taxon>
        <taxon>Agaricales</taxon>
        <taxon>Marasmiineae</taxon>
        <taxon>Mycenaceae</taxon>
        <taxon>Mycena</taxon>
    </lineage>
</organism>
<feature type="compositionally biased region" description="Basic and acidic residues" evidence="5">
    <location>
        <begin position="691"/>
        <end position="702"/>
    </location>
</feature>
<feature type="compositionally biased region" description="Basic and acidic residues" evidence="5">
    <location>
        <begin position="1064"/>
        <end position="1088"/>
    </location>
</feature>
<feature type="region of interest" description="Disordered" evidence="5">
    <location>
        <begin position="1"/>
        <end position="72"/>
    </location>
</feature>
<feature type="compositionally biased region" description="Basic residues" evidence="5">
    <location>
        <begin position="510"/>
        <end position="522"/>
    </location>
</feature>
<feature type="compositionally biased region" description="Acidic residues" evidence="5">
    <location>
        <begin position="1442"/>
        <end position="1454"/>
    </location>
</feature>
<feature type="region of interest" description="Disordered" evidence="5">
    <location>
        <begin position="1737"/>
        <end position="1768"/>
    </location>
</feature>
<feature type="region of interest" description="Disordered" evidence="5">
    <location>
        <begin position="1442"/>
        <end position="1504"/>
    </location>
</feature>
<feature type="domain" description="HTH APSES-type" evidence="7">
    <location>
        <begin position="150"/>
        <end position="256"/>
    </location>
</feature>
<feature type="compositionally biased region" description="Low complexity" evidence="5">
    <location>
        <begin position="612"/>
        <end position="623"/>
    </location>
</feature>
<feature type="compositionally biased region" description="Basic and acidic residues" evidence="5">
    <location>
        <begin position="1196"/>
        <end position="1206"/>
    </location>
</feature>
<feature type="compositionally biased region" description="Polar residues" evidence="5">
    <location>
        <begin position="268"/>
        <end position="289"/>
    </location>
</feature>
<keyword evidence="3" id="KW-0862">Zinc</keyword>
<dbReference type="PANTHER" id="PTHR48148:SF2">
    <property type="entry name" value="PA14 DOMAIN-CONTAINING PROTEIN"/>
    <property type="match status" value="1"/>
</dbReference>
<feature type="compositionally biased region" description="Polar residues" evidence="5">
    <location>
        <begin position="17"/>
        <end position="32"/>
    </location>
</feature>
<feature type="compositionally biased region" description="Gly residues" evidence="5">
    <location>
        <begin position="1128"/>
        <end position="1143"/>
    </location>
</feature>
<feature type="compositionally biased region" description="Basic residues" evidence="5">
    <location>
        <begin position="409"/>
        <end position="420"/>
    </location>
</feature>
<sequence length="1768" mass="189783">MASTSRGSSVAAARSETLATAPSTMPQAQAKQSVAFPAARAIGMEQFSLRTGDTTQTQTSTKPKPKSMVLPDPPRLAGSTVSDEVLHFGQANDLLKSPGPWNGASGSGSGFQRTQSLPLLSLGGSLVARASSTPATTQTPTPASTDGAKIVEKSYGGTPVYEMTCNGIAVMKRRSDAWLNANQILKVAGLNTLQSREVMESEVWGGEHETLKRGGGAFQGTWIPLARAVALCEKYHCEAQLRPLLHFGKQDERVLEKTSEQRVDATEPTLSLSTQHTLQDQDLFLSSPTSNPPPEPAYDIPLDRLFTPSDEGPSRASSADPPEPQYDIPQDRLFTPLDEDRPSRASSPSLSDGLFGPSVYKKRKREAHGPVETDVDGDVRMQKPAKRQRRTRWIMECVVVPPAPYSIKSKTKASAARRRTTVVVPRPKEPSSAQPQPQTQARPRTVRKPRVRTPQPAPVEMELDQLDQHEENTSPGRGSGGLMDALNNAWAQNADALEDAAREVMEERRVKSRRHRHRHRTRSAGAASVVSASTSASASVSPFGDEDGDDEERGRKRKRATDEEGMSGGHVPEEGQPVDAEVLSTMDPAGKDDEGDNLVVVLGADEEVAAIPIPTSSPTTSHTPLPPPNDLPDGDAELEPELERQDEDVVMVPLVPSAQSRSQSPPVTSVPSPRAVSPPAQEAFDTLDSAATREEAVQDHAQPESVQTMLGHVPTGMVVAQAPAEVLSPSVRVSPEPEVMRDAGNVPEPPTTDTAHVPVPAAITEPPSSISLPPQDLAQPPPPQDLPSTSLISEPNPAPAPPSVTYSTISLPPPSSYAKIARRHCRAWLIDRGVRLTVNESIVDGVLAAGNEARERRALLPVRHVIKEEEGQEEGEVLSLGEPEDCILVRERLEVEEEEEVAVVLPQTPTPKSKTKPKPKATPRLRPGPKSVQTRQAPSAAKRVVRLKPPVPPGDGVEQRPLQKMSEKARGKQRAVDVVGFSFGSSSSNADVNSASMFKTFFGSTASAVPSHAPLRPSPPLRRLLPPLGMSRTRPSFLNGGFGEMDLSQYDYLEDSASDDDEHEREGEGDNDGDPRDWTRYGYGKDGEGTVNPAVLFGGGGVSDPELVQTEEDDDDSDADDRDDYGDDYGGGAYGDGLAGLLGYGQTTDSDDESYTEAKPRPRSRVGAGGSSKPKRDSSGASTSATEDAYTSAGGRSHESDVEPPRPKLVIKLPPRPPSVENKPTLSATQSLSVAAASTTTTAKTTAKTATVKTAKGYNEDKFYRYSAPWPTGNVQLYCHHCRSRSNKLLLNFRECGHVFCVRCIMTKFPPNTVAFVASPAAEDCPKCADTCPCDHCCLKRGVAYKPLENGRSASGHPQQSRESPAKSKSRTTKPKTATRRFGPASLTRTSSRPHVQMMPDPTLDQLVVRPIVPYAIIYDLNDNPIGRTYFDVDDEDVIEEGDEDPDKLYEEEPAVPAEPDVGVEPTVEQDNADANATTTTPTDEQQAPVPPTRPPPNPLAGKRRRILQNVVFVKRFKMRRVFVGKVQECWGLGKDPVVYVDPLPAPRKGGGGKRRKRWFVGDERVLAMFPRPPDEDEGERGIEVDAEGPAPEAEAEVEETPTPTSSPLSSPPLSEAGLPDPGLDIGIDADAGAGAGKADIVETDTNVPAEPVALLAIANAESETEVDEGVDVDVDLDAELISAELLSEHEHDQDSPTENEQNPAQGSVVDPGSEESSVPIPAAAALVAAVTPVAGKDGGVVSAPEQHEGRMEVEEEISAQVDNMLVE</sequence>
<keyword evidence="9" id="KW-1185">Reference proteome</keyword>
<feature type="region of interest" description="Disordered" evidence="5">
    <location>
        <begin position="409"/>
        <end position="484"/>
    </location>
</feature>
<feature type="region of interest" description="Disordered" evidence="5">
    <location>
        <begin position="258"/>
        <end position="387"/>
    </location>
</feature>